<dbReference type="AlphaFoldDB" id="A0A381QRA6"/>
<reference evidence="2" key="1">
    <citation type="submission" date="2018-05" db="EMBL/GenBank/DDBJ databases">
        <authorList>
            <person name="Lanie J.A."/>
            <person name="Ng W.-L."/>
            <person name="Kazmierczak K.M."/>
            <person name="Andrzejewski T.M."/>
            <person name="Davidsen T.M."/>
            <person name="Wayne K.J."/>
            <person name="Tettelin H."/>
            <person name="Glass J.I."/>
            <person name="Rusch D."/>
            <person name="Podicherti R."/>
            <person name="Tsui H.-C.T."/>
            <person name="Winkler M.E."/>
        </authorList>
    </citation>
    <scope>NUCLEOTIDE SEQUENCE</scope>
</reference>
<organism evidence="2">
    <name type="scientific">marine metagenome</name>
    <dbReference type="NCBI Taxonomy" id="408172"/>
    <lineage>
        <taxon>unclassified sequences</taxon>
        <taxon>metagenomes</taxon>
        <taxon>ecological metagenomes</taxon>
    </lineage>
</organism>
<evidence type="ECO:0000259" key="1">
    <source>
        <dbReference type="Pfam" id="PF24696"/>
    </source>
</evidence>
<accession>A0A381QRA6</accession>
<dbReference type="Pfam" id="PF24696">
    <property type="entry name" value="UGSC"/>
    <property type="match status" value="1"/>
</dbReference>
<sequence>MQIIRPDGSVATPPATLAPSPHVLSGRRIGILDNRKPNADVLLERLAERLVERTGATVVRVDTKNAAIPCDDQVLGLLAEEVDVILTGTAD</sequence>
<feature type="domain" description="UGSC-like" evidence="1">
    <location>
        <begin position="3"/>
        <end position="91"/>
    </location>
</feature>
<dbReference type="EMBL" id="UINC01001453">
    <property type="protein sequence ID" value="SUZ81089.1"/>
    <property type="molecule type" value="Genomic_DNA"/>
</dbReference>
<gene>
    <name evidence="2" type="ORF">METZ01_LOCUS33943</name>
</gene>
<name>A0A381QRA6_9ZZZZ</name>
<dbReference type="InterPro" id="IPR057767">
    <property type="entry name" value="UGSC-like_dom"/>
</dbReference>
<evidence type="ECO:0000313" key="2">
    <source>
        <dbReference type="EMBL" id="SUZ81089.1"/>
    </source>
</evidence>
<proteinExistence type="predicted"/>
<protein>
    <recommendedName>
        <fullName evidence="1">UGSC-like domain-containing protein</fullName>
    </recommendedName>
</protein>